<feature type="signal peptide" evidence="2">
    <location>
        <begin position="1"/>
        <end position="26"/>
    </location>
</feature>
<reference evidence="3" key="1">
    <citation type="submission" date="2021-01" db="EMBL/GenBank/DDBJ databases">
        <title>Whole genome shotgun sequence of Rhizocola hellebori NBRC 109834.</title>
        <authorList>
            <person name="Komaki H."/>
            <person name="Tamura T."/>
        </authorList>
    </citation>
    <scope>NUCLEOTIDE SEQUENCE</scope>
    <source>
        <strain evidence="3">NBRC 109834</strain>
    </source>
</reference>
<evidence type="ECO:0008006" key="5">
    <source>
        <dbReference type="Google" id="ProtNLM"/>
    </source>
</evidence>
<sequence length="188" mass="19519">MRALALLAALGIVLIGPALPGTAAHAADTEPIEVSFDQTEVVVVIGQQFSLQSEVVNTGPIPAGARLAHLNVASLTGGVYVDPEDWSANRSLSVEPMAPGDSVPLDWDLHAVNAGSFDVYVVLLPNAAATAGTGPLIVSPPVHVTVTERRTLNPGGSLPTVIAVPVLLGLIAATIRYRGRRPARRDVF</sequence>
<keyword evidence="1" id="KW-0472">Membrane</keyword>
<evidence type="ECO:0000313" key="4">
    <source>
        <dbReference type="Proteomes" id="UP000612899"/>
    </source>
</evidence>
<evidence type="ECO:0000256" key="2">
    <source>
        <dbReference type="SAM" id="SignalP"/>
    </source>
</evidence>
<dbReference type="Proteomes" id="UP000612899">
    <property type="component" value="Unassembled WGS sequence"/>
</dbReference>
<keyword evidence="1" id="KW-1133">Transmembrane helix</keyword>
<gene>
    <name evidence="3" type="ORF">Rhe02_16470</name>
</gene>
<feature type="chain" id="PRO_5035200213" description="DUF916 domain-containing protein" evidence="2">
    <location>
        <begin position="27"/>
        <end position="188"/>
    </location>
</feature>
<keyword evidence="2" id="KW-0732">Signal</keyword>
<evidence type="ECO:0000256" key="1">
    <source>
        <dbReference type="SAM" id="Phobius"/>
    </source>
</evidence>
<protein>
    <recommendedName>
        <fullName evidence="5">DUF916 domain-containing protein</fullName>
    </recommendedName>
</protein>
<dbReference type="RefSeq" id="WP_203907486.1">
    <property type="nucleotide sequence ID" value="NZ_BONY01000008.1"/>
</dbReference>
<accession>A0A8J3VEI3</accession>
<feature type="transmembrane region" description="Helical" evidence="1">
    <location>
        <begin position="156"/>
        <end position="175"/>
    </location>
</feature>
<dbReference type="EMBL" id="BONY01000008">
    <property type="protein sequence ID" value="GIH03580.1"/>
    <property type="molecule type" value="Genomic_DNA"/>
</dbReference>
<evidence type="ECO:0000313" key="3">
    <source>
        <dbReference type="EMBL" id="GIH03580.1"/>
    </source>
</evidence>
<keyword evidence="1" id="KW-0812">Transmembrane</keyword>
<keyword evidence="4" id="KW-1185">Reference proteome</keyword>
<dbReference type="AlphaFoldDB" id="A0A8J3VEI3"/>
<proteinExistence type="predicted"/>
<organism evidence="3 4">
    <name type="scientific">Rhizocola hellebori</name>
    <dbReference type="NCBI Taxonomy" id="1392758"/>
    <lineage>
        <taxon>Bacteria</taxon>
        <taxon>Bacillati</taxon>
        <taxon>Actinomycetota</taxon>
        <taxon>Actinomycetes</taxon>
        <taxon>Micromonosporales</taxon>
        <taxon>Micromonosporaceae</taxon>
        <taxon>Rhizocola</taxon>
    </lineage>
</organism>
<comment type="caution">
    <text evidence="3">The sequence shown here is derived from an EMBL/GenBank/DDBJ whole genome shotgun (WGS) entry which is preliminary data.</text>
</comment>
<name>A0A8J3VEI3_9ACTN</name>